<evidence type="ECO:0000259" key="4">
    <source>
        <dbReference type="Pfam" id="PF13228"/>
    </source>
</evidence>
<feature type="domain" description="DUF4037" evidence="4">
    <location>
        <begin position="483"/>
        <end position="585"/>
    </location>
</feature>
<dbReference type="InterPro" id="IPR019734">
    <property type="entry name" value="TPR_rpt"/>
</dbReference>
<keyword evidence="2" id="KW-0802">TPR repeat</keyword>
<evidence type="ECO:0000313" key="5">
    <source>
        <dbReference type="EMBL" id="OZG52405.1"/>
    </source>
</evidence>
<reference evidence="5 6" key="1">
    <citation type="journal article" date="2017" name="BMC Genomics">
        <title>Comparative genomic and phylogenomic analyses of the Bifidobacteriaceae family.</title>
        <authorList>
            <person name="Lugli G.A."/>
            <person name="Milani C."/>
            <person name="Turroni F."/>
            <person name="Duranti S."/>
            <person name="Mancabelli L."/>
            <person name="Mangifesta M."/>
            <person name="Ferrario C."/>
            <person name="Modesto M."/>
            <person name="Mattarelli P."/>
            <person name="Jiri K."/>
            <person name="van Sinderen D."/>
            <person name="Ventura M."/>
        </authorList>
    </citation>
    <scope>NUCLEOTIDE SEQUENCE [LARGE SCALE GENOMIC DNA]</scope>
    <source>
        <strain evidence="5 6">DSM 24742</strain>
    </source>
</reference>
<dbReference type="Pfam" id="PF13424">
    <property type="entry name" value="TPR_12"/>
    <property type="match status" value="1"/>
</dbReference>
<gene>
    <name evidence="5" type="ORF">PSRA_0594</name>
</gene>
<proteinExistence type="predicted"/>
<feature type="region of interest" description="Disordered" evidence="3">
    <location>
        <begin position="322"/>
        <end position="353"/>
    </location>
</feature>
<feature type="compositionally biased region" description="Low complexity" evidence="3">
    <location>
        <begin position="322"/>
        <end position="333"/>
    </location>
</feature>
<dbReference type="Gene3D" id="1.25.40.10">
    <property type="entry name" value="Tetratricopeptide repeat domain"/>
    <property type="match status" value="2"/>
</dbReference>
<dbReference type="SMART" id="SM00028">
    <property type="entry name" value="TPR"/>
    <property type="match status" value="4"/>
</dbReference>
<keyword evidence="1" id="KW-0677">Repeat</keyword>
<accession>A0A261EZZ8</accession>
<feature type="compositionally biased region" description="Polar residues" evidence="3">
    <location>
        <begin position="12"/>
        <end position="22"/>
    </location>
</feature>
<protein>
    <submittedName>
        <fullName evidence="5">Tetratricopeptide repeat protein</fullName>
    </submittedName>
</protein>
<evidence type="ECO:0000256" key="2">
    <source>
        <dbReference type="ARBA" id="ARBA00022803"/>
    </source>
</evidence>
<organism evidence="5 6">
    <name type="scientific">Pseudoscardovia radai</name>
    <dbReference type="NCBI Taxonomy" id="987066"/>
    <lineage>
        <taxon>Bacteria</taxon>
        <taxon>Bacillati</taxon>
        <taxon>Actinomycetota</taxon>
        <taxon>Actinomycetes</taxon>
        <taxon>Bifidobacteriales</taxon>
        <taxon>Bifidobacteriaceae</taxon>
        <taxon>Pseudoscardovia</taxon>
    </lineage>
</organism>
<dbReference type="InterPro" id="IPR011990">
    <property type="entry name" value="TPR-like_helical_dom_sf"/>
</dbReference>
<dbReference type="PANTHER" id="PTHR45641:SF19">
    <property type="entry name" value="NEPHROCYSTIN-3"/>
    <property type="match status" value="1"/>
</dbReference>
<dbReference type="SUPFAM" id="SSF48452">
    <property type="entry name" value="TPR-like"/>
    <property type="match status" value="2"/>
</dbReference>
<dbReference type="Proteomes" id="UP000216725">
    <property type="component" value="Unassembled WGS sequence"/>
</dbReference>
<feature type="region of interest" description="Disordered" evidence="3">
    <location>
        <begin position="1"/>
        <end position="22"/>
    </location>
</feature>
<keyword evidence="6" id="KW-1185">Reference proteome</keyword>
<evidence type="ECO:0000256" key="3">
    <source>
        <dbReference type="SAM" id="MobiDB-lite"/>
    </source>
</evidence>
<evidence type="ECO:0000313" key="6">
    <source>
        <dbReference type="Proteomes" id="UP000216725"/>
    </source>
</evidence>
<sequence length="685" mass="73805">MNDNRTAAGHIPTNTPASTETLVTPTGTFDIPRFHAALDGLFASHRTDAVESFLLDALAQTDDLADARGRLAVLAELIGFYRSRGRHDENLPLVQQSIELALSLGLEGTPEFTATLINAATELRAAGRYEQAEDLYRQALAEAESTLTPGSRELAALHNNLALLYQDTDRHAEAVKEFAKALAILGSQANDGADDNAATHSPADVDIASTHANLALSLLSLGRLDEALKHATTATAMYATGLDSAHRAAAEATEAQVHFMRGELPEAQRHYTTALGIIRERYGADSEYYRVTRDNLSAVTEAMGKAPDKASAAQGMAHDIPAATRDATTDATTVPEAKPDTTPDTSPSPAPATIVDTITGLDLARAYWEECGKPMIASRYADVRGRIAAGLVGHGSECYGFDDAISRDHDFGPGFCIWLTDEDYASFGVRLQSDYDALPRTFRGFGPRLETPRAGKRVGVFRIGEFFESVTGLAQAPDDPRMWVTFDEPTLAAATNGRVFADPVGAFSHARQAFRNMPDGEILRRVSQRLGMAAQAGQANLPRMARRGDAPAAHLCVAEFCTAVTSLVFLLNNPMPVGYMPYYKWQFAALRRLSERPGMRLTGVCAELEALTAADPLSDRAATLVDSVCRQIVHTLRVMGLTRSDETFLDWHRPYVEELMRAAFGGGGFEGGAGNGGAGSKEETR</sequence>
<name>A0A261EZZ8_9BIFI</name>
<evidence type="ECO:0000256" key="1">
    <source>
        <dbReference type="ARBA" id="ARBA00022737"/>
    </source>
</evidence>
<dbReference type="EMBL" id="MWWR01000004">
    <property type="protein sequence ID" value="OZG52405.1"/>
    <property type="molecule type" value="Genomic_DNA"/>
</dbReference>
<dbReference type="RefSeq" id="WP_094660423.1">
    <property type="nucleotide sequence ID" value="NZ_MWWR01000004.1"/>
</dbReference>
<dbReference type="PANTHER" id="PTHR45641">
    <property type="entry name" value="TETRATRICOPEPTIDE REPEAT PROTEIN (AFU_ORTHOLOGUE AFUA_6G03870)"/>
    <property type="match status" value="1"/>
</dbReference>
<dbReference type="InterPro" id="IPR025117">
    <property type="entry name" value="DUF4037"/>
</dbReference>
<dbReference type="Pfam" id="PF13228">
    <property type="entry name" value="DUF4037"/>
    <property type="match status" value="1"/>
</dbReference>
<dbReference type="AlphaFoldDB" id="A0A261EZZ8"/>
<dbReference type="OrthoDB" id="3030at2"/>
<feature type="compositionally biased region" description="Low complexity" evidence="3">
    <location>
        <begin position="340"/>
        <end position="353"/>
    </location>
</feature>
<comment type="caution">
    <text evidence="5">The sequence shown here is derived from an EMBL/GenBank/DDBJ whole genome shotgun (WGS) entry which is preliminary data.</text>
</comment>